<gene>
    <name evidence="2" type="ORF">UFOVP165_28</name>
    <name evidence="1" type="ORF">UFOVP72_15</name>
</gene>
<protein>
    <recommendedName>
        <fullName evidence="3">Terminase</fullName>
    </recommendedName>
</protein>
<accession>A0A6J7WAW7</accession>
<organism evidence="2">
    <name type="scientific">uncultured Caudovirales phage</name>
    <dbReference type="NCBI Taxonomy" id="2100421"/>
    <lineage>
        <taxon>Viruses</taxon>
        <taxon>Duplodnaviria</taxon>
        <taxon>Heunggongvirae</taxon>
        <taxon>Uroviricota</taxon>
        <taxon>Caudoviricetes</taxon>
        <taxon>Peduoviridae</taxon>
        <taxon>Maltschvirus</taxon>
        <taxon>Maltschvirus maltsch</taxon>
    </lineage>
</organism>
<name>A0A6J7WAW7_9CAUD</name>
<dbReference type="Gene3D" id="3.30.420.240">
    <property type="match status" value="1"/>
</dbReference>
<dbReference type="EMBL" id="LR798212">
    <property type="protein sequence ID" value="CAB5187298.1"/>
    <property type="molecule type" value="Genomic_DNA"/>
</dbReference>
<dbReference type="EMBL" id="LR797828">
    <property type="protein sequence ID" value="CAB4242068.1"/>
    <property type="molecule type" value="Genomic_DNA"/>
</dbReference>
<dbReference type="Gene3D" id="3.40.50.300">
    <property type="entry name" value="P-loop containing nucleotide triphosphate hydrolases"/>
    <property type="match status" value="1"/>
</dbReference>
<evidence type="ECO:0000313" key="2">
    <source>
        <dbReference type="EMBL" id="CAB5187298.1"/>
    </source>
</evidence>
<dbReference type="InterPro" id="IPR027417">
    <property type="entry name" value="P-loop_NTPase"/>
</dbReference>
<evidence type="ECO:0008006" key="3">
    <source>
        <dbReference type="Google" id="ProtNLM"/>
    </source>
</evidence>
<proteinExistence type="predicted"/>
<sequence length="496" mass="55713">MEVMAQLWTPALKNDPLKFVLYAFPWGQRGTPLEDFAGPRKWQREVLQELADHIKQNNGKVDFDTLRMATSSGRGIGKSALVSWLVIWMLSTRIGSTTIVSANSEAQLRSVTWAEITKWLSMSLNSHWFEISATRVAPAKWLTEIVEKDLKMGTRYWGAEGRLWSAENPDAYAGVHNFQGVMLVFDEASGIEDSIWSVAAGFFTENTPNRFWMAFSNPRRNSGYFYECFNGKRDFWRNKIVDARSVEGTDKQVYQQIIDEYGADSNQAYVEVYGQFPSASDDQFIGSHLVDEAMARARWKDQSAPIVIGVDPARFGADSTVIAVRQGRDIIAIKKYRGDDTMEVVGRVIEAIEEYKPALVVVDEGGLGAGVVDRLKEQRYKIRGVNFGSKSKNPLMWGNKRAEMWGELRAWLKMASLPKDRYLKSDLIGPMMKPDSKGTIFLESKKDMKARGLASPDAADAIAVTFAFPVAHREYVDRGPRRGYSAGGITTSWMGS</sequence>
<evidence type="ECO:0000313" key="1">
    <source>
        <dbReference type="EMBL" id="CAB4242068.1"/>
    </source>
</evidence>
<reference evidence="2" key="1">
    <citation type="submission" date="2020-05" db="EMBL/GenBank/DDBJ databases">
        <authorList>
            <person name="Chiriac C."/>
            <person name="Salcher M."/>
            <person name="Ghai R."/>
            <person name="Kavagutti S V."/>
        </authorList>
    </citation>
    <scope>NUCLEOTIDE SEQUENCE</scope>
</reference>